<proteinExistence type="predicted"/>
<gene>
    <name evidence="2" type="ORF">GCM10009787_11840</name>
</gene>
<evidence type="ECO:0000313" key="2">
    <source>
        <dbReference type="EMBL" id="GAA2192780.1"/>
    </source>
</evidence>
<organism evidence="2 3">
    <name type="scientific">Streptomyces bangladeshensis</name>
    <dbReference type="NCBI Taxonomy" id="295352"/>
    <lineage>
        <taxon>Bacteria</taxon>
        <taxon>Bacillati</taxon>
        <taxon>Actinomycetota</taxon>
        <taxon>Actinomycetes</taxon>
        <taxon>Kitasatosporales</taxon>
        <taxon>Streptomycetaceae</taxon>
        <taxon>Streptomyces</taxon>
    </lineage>
</organism>
<dbReference type="EMBL" id="BAAAOQ010000003">
    <property type="protein sequence ID" value="GAA2192780.1"/>
    <property type="molecule type" value="Genomic_DNA"/>
</dbReference>
<keyword evidence="3" id="KW-1185">Reference proteome</keyword>
<feature type="region of interest" description="Disordered" evidence="1">
    <location>
        <begin position="1"/>
        <end position="35"/>
    </location>
</feature>
<reference evidence="2 3" key="1">
    <citation type="journal article" date="2019" name="Int. J. Syst. Evol. Microbiol.">
        <title>The Global Catalogue of Microorganisms (GCM) 10K type strain sequencing project: providing services to taxonomists for standard genome sequencing and annotation.</title>
        <authorList>
            <consortium name="The Broad Institute Genomics Platform"/>
            <consortium name="The Broad Institute Genome Sequencing Center for Infectious Disease"/>
            <person name="Wu L."/>
            <person name="Ma J."/>
        </authorList>
    </citation>
    <scope>NUCLEOTIDE SEQUENCE [LARGE SCALE GENOMIC DNA]</scope>
    <source>
        <strain evidence="2 3">JCM 14924</strain>
    </source>
</reference>
<accession>A0ABN3BE70</accession>
<evidence type="ECO:0000256" key="1">
    <source>
        <dbReference type="SAM" id="MobiDB-lite"/>
    </source>
</evidence>
<protein>
    <submittedName>
        <fullName evidence="2">Uncharacterized protein</fullName>
    </submittedName>
</protein>
<comment type="caution">
    <text evidence="2">The sequence shown here is derived from an EMBL/GenBank/DDBJ whole genome shotgun (WGS) entry which is preliminary data.</text>
</comment>
<dbReference type="Proteomes" id="UP001501391">
    <property type="component" value="Unassembled WGS sequence"/>
</dbReference>
<name>A0ABN3BE70_9ACTN</name>
<sequence>MAKGGKAPKKKLQIPAAPIADRKRTGNPSSLLPGAASSGERLCWRFTHVDHDGPWGFDQMEPAVLCEVLRKLADCESMTVSELRNSWRLFKEYDLPGGLAKGALDRLTAMRRDDMTKIQRLEFTGLQRLYGFLDGNVFHVVWWDPRHEVYESKLRNT</sequence>
<dbReference type="RefSeq" id="WP_346162196.1">
    <property type="nucleotide sequence ID" value="NZ_BAAAOQ010000003.1"/>
</dbReference>
<feature type="compositionally biased region" description="Basic residues" evidence="1">
    <location>
        <begin position="1"/>
        <end position="12"/>
    </location>
</feature>
<evidence type="ECO:0000313" key="3">
    <source>
        <dbReference type="Proteomes" id="UP001501391"/>
    </source>
</evidence>